<dbReference type="EMBL" id="JACXVP010000001">
    <property type="protein sequence ID" value="KAG5630658.1"/>
    <property type="molecule type" value="Genomic_DNA"/>
</dbReference>
<gene>
    <name evidence="1" type="ORF">H5410_002375</name>
</gene>
<keyword evidence="2" id="KW-1185">Reference proteome</keyword>
<name>A0A9J6B255_SOLCO</name>
<dbReference type="PANTHER" id="PTHR33067">
    <property type="entry name" value="RNA-DIRECTED DNA POLYMERASE-RELATED"/>
    <property type="match status" value="1"/>
</dbReference>
<evidence type="ECO:0000313" key="2">
    <source>
        <dbReference type="Proteomes" id="UP000824120"/>
    </source>
</evidence>
<sequence length="92" mass="10527">MVMRLIMTDRSVKRLVGILCDVLVKVDNFVFLADFVILDYVIDEGDLEAAIEERFIVETLASVIMNFEKDFRDDYMETLNSLLGMGSHSYAP</sequence>
<proteinExistence type="predicted"/>
<dbReference type="OrthoDB" id="778454at2759"/>
<accession>A0A9J6B255</accession>
<reference evidence="1 2" key="1">
    <citation type="submission" date="2020-09" db="EMBL/GenBank/DDBJ databases">
        <title>De no assembly of potato wild relative species, Solanum commersonii.</title>
        <authorList>
            <person name="Cho K."/>
        </authorList>
    </citation>
    <scope>NUCLEOTIDE SEQUENCE [LARGE SCALE GENOMIC DNA]</scope>
    <source>
        <strain evidence="1">LZ3.2</strain>
        <tissue evidence="1">Leaf</tissue>
    </source>
</reference>
<organism evidence="1 2">
    <name type="scientific">Solanum commersonii</name>
    <name type="common">Commerson's wild potato</name>
    <name type="synonym">Commerson's nightshade</name>
    <dbReference type="NCBI Taxonomy" id="4109"/>
    <lineage>
        <taxon>Eukaryota</taxon>
        <taxon>Viridiplantae</taxon>
        <taxon>Streptophyta</taxon>
        <taxon>Embryophyta</taxon>
        <taxon>Tracheophyta</taxon>
        <taxon>Spermatophyta</taxon>
        <taxon>Magnoliopsida</taxon>
        <taxon>eudicotyledons</taxon>
        <taxon>Gunneridae</taxon>
        <taxon>Pentapetalae</taxon>
        <taxon>asterids</taxon>
        <taxon>lamiids</taxon>
        <taxon>Solanales</taxon>
        <taxon>Solanaceae</taxon>
        <taxon>Solanoideae</taxon>
        <taxon>Solaneae</taxon>
        <taxon>Solanum</taxon>
    </lineage>
</organism>
<protein>
    <submittedName>
        <fullName evidence="1">Uncharacterized protein</fullName>
    </submittedName>
</protein>
<comment type="caution">
    <text evidence="1">The sequence shown here is derived from an EMBL/GenBank/DDBJ whole genome shotgun (WGS) entry which is preliminary data.</text>
</comment>
<dbReference type="PANTHER" id="PTHR33067:SF9">
    <property type="entry name" value="RNA-DIRECTED DNA POLYMERASE"/>
    <property type="match status" value="1"/>
</dbReference>
<dbReference type="AlphaFoldDB" id="A0A9J6B255"/>
<evidence type="ECO:0000313" key="1">
    <source>
        <dbReference type="EMBL" id="KAG5630658.1"/>
    </source>
</evidence>
<dbReference type="Proteomes" id="UP000824120">
    <property type="component" value="Chromosome 1"/>
</dbReference>